<name>A0A1S1HI15_9SPHN</name>
<evidence type="ECO:0000313" key="3">
    <source>
        <dbReference type="EMBL" id="OHT20853.1"/>
    </source>
</evidence>
<keyword evidence="4" id="KW-1185">Reference proteome</keyword>
<accession>A0A1S1HI15</accession>
<feature type="domain" description="Transcription elongation factor GreA/GreB C-terminal" evidence="2">
    <location>
        <begin position="88"/>
        <end position="144"/>
    </location>
</feature>
<evidence type="ECO:0000259" key="2">
    <source>
        <dbReference type="Pfam" id="PF01272"/>
    </source>
</evidence>
<comment type="caution">
    <text evidence="3">The sequence shown here is derived from an EMBL/GenBank/DDBJ whole genome shotgun (WGS) entry which is preliminary data.</text>
</comment>
<keyword evidence="3" id="KW-0251">Elongation factor</keyword>
<dbReference type="InterPro" id="IPR001437">
    <property type="entry name" value="Tscrpt_elong_fac_GreA/B_C"/>
</dbReference>
<dbReference type="PANTHER" id="PTHR30437">
    <property type="entry name" value="TRANSCRIPTION ELONGATION FACTOR GREA"/>
    <property type="match status" value="1"/>
</dbReference>
<dbReference type="GO" id="GO:0070063">
    <property type="term" value="F:RNA polymerase binding"/>
    <property type="evidence" value="ECO:0007669"/>
    <property type="project" value="InterPro"/>
</dbReference>
<dbReference type="Pfam" id="PF01272">
    <property type="entry name" value="GreA_GreB"/>
    <property type="match status" value="1"/>
</dbReference>
<protein>
    <submittedName>
        <fullName evidence="3">Transcription elongation factor GreB</fullName>
    </submittedName>
</protein>
<dbReference type="AlphaFoldDB" id="A0A1S1HI15"/>
<dbReference type="PANTHER" id="PTHR30437:SF6">
    <property type="entry name" value="TRANSCRIPTION ELONGATION FACTOR GREB"/>
    <property type="match status" value="1"/>
</dbReference>
<dbReference type="SUPFAM" id="SSF54534">
    <property type="entry name" value="FKBP-like"/>
    <property type="match status" value="1"/>
</dbReference>
<dbReference type="InterPro" id="IPR036953">
    <property type="entry name" value="GreA/GreB_C_sf"/>
</dbReference>
<dbReference type="Gene3D" id="3.10.50.30">
    <property type="entry name" value="Transcription elongation factor, GreA/GreB, C-terminal domain"/>
    <property type="match status" value="1"/>
</dbReference>
<dbReference type="GO" id="GO:0003677">
    <property type="term" value="F:DNA binding"/>
    <property type="evidence" value="ECO:0007669"/>
    <property type="project" value="InterPro"/>
</dbReference>
<gene>
    <name evidence="3" type="primary">greB_2</name>
    <name evidence="3" type="ORF">BHE75_02857</name>
</gene>
<dbReference type="GO" id="GO:0032784">
    <property type="term" value="P:regulation of DNA-templated transcription elongation"/>
    <property type="evidence" value="ECO:0007669"/>
    <property type="project" value="InterPro"/>
</dbReference>
<feature type="compositionally biased region" description="Basic and acidic residues" evidence="1">
    <location>
        <begin position="1"/>
        <end position="18"/>
    </location>
</feature>
<evidence type="ECO:0000313" key="4">
    <source>
        <dbReference type="Proteomes" id="UP000179467"/>
    </source>
</evidence>
<dbReference type="OrthoDB" id="8537952at2"/>
<dbReference type="RefSeq" id="WP_015457395.1">
    <property type="nucleotide sequence ID" value="NZ_MIPT01000001.1"/>
</dbReference>
<feature type="region of interest" description="Disordered" evidence="1">
    <location>
        <begin position="1"/>
        <end position="25"/>
    </location>
</feature>
<dbReference type="InterPro" id="IPR023459">
    <property type="entry name" value="Tscrpt_elong_fac_GreA/B_fam"/>
</dbReference>
<evidence type="ECO:0000256" key="1">
    <source>
        <dbReference type="SAM" id="MobiDB-lite"/>
    </source>
</evidence>
<dbReference type="GO" id="GO:0003746">
    <property type="term" value="F:translation elongation factor activity"/>
    <property type="evidence" value="ECO:0007669"/>
    <property type="project" value="UniProtKB-KW"/>
</dbReference>
<organism evidence="3 4">
    <name type="scientific">Edaphosphingomonas haloaromaticamans</name>
    <dbReference type="NCBI Taxonomy" id="653954"/>
    <lineage>
        <taxon>Bacteria</taxon>
        <taxon>Pseudomonadati</taxon>
        <taxon>Pseudomonadota</taxon>
        <taxon>Alphaproteobacteria</taxon>
        <taxon>Sphingomonadales</taxon>
        <taxon>Rhizorhabdaceae</taxon>
        <taxon>Edaphosphingomonas</taxon>
    </lineage>
</organism>
<sequence length="161" mass="17038">MSVAFRRDSDEEHKEPRPELPIPVGPNLVTPRGLALIEAKAAEREAALADLVAAGGGEEAIEAIRRELRYWHVRRATAQVTAPPADPEEAGFGSRVTYKQAGETRTVDIVGDDEADPAAGRIAFTAPLARALIGAGVGDKVDFAGRPEALKLVAVAPIPED</sequence>
<dbReference type="Proteomes" id="UP000179467">
    <property type="component" value="Unassembled WGS sequence"/>
</dbReference>
<proteinExistence type="predicted"/>
<keyword evidence="3" id="KW-0648">Protein biosynthesis</keyword>
<dbReference type="EMBL" id="MIPT01000001">
    <property type="protein sequence ID" value="OHT20853.1"/>
    <property type="molecule type" value="Genomic_DNA"/>
</dbReference>
<reference evidence="3 4" key="1">
    <citation type="submission" date="2016-09" db="EMBL/GenBank/DDBJ databases">
        <title>Metabolic pathway, cell adaptation mechanisms and a novel monoxygenase revealed through proteogenomic-transcription analysis of a Sphingomonas haloaromaticamans strain degrading the fungicide ortho-phenylphenol.</title>
        <authorList>
            <person name="Perruchon C."/>
            <person name="Papadopoulou E.S."/>
            <person name="Rousidou C."/>
            <person name="Vasileiadis S."/>
            <person name="Tanou G."/>
            <person name="Amoutzias G."/>
            <person name="Molassiotis A."/>
            <person name="Karpouzas D.G."/>
        </authorList>
    </citation>
    <scope>NUCLEOTIDE SEQUENCE [LARGE SCALE GENOMIC DNA]</scope>
    <source>
        <strain evidence="3 4">P3</strain>
    </source>
</reference>
<dbReference type="GO" id="GO:0006354">
    <property type="term" value="P:DNA-templated transcription elongation"/>
    <property type="evidence" value="ECO:0007669"/>
    <property type="project" value="TreeGrafter"/>
</dbReference>